<dbReference type="AlphaFoldDB" id="A0A246B914"/>
<comment type="caution">
    <text evidence="1">The sequence shown here is derived from an EMBL/GenBank/DDBJ whole genome shotgun (WGS) entry which is preliminary data.</text>
</comment>
<evidence type="ECO:0000313" key="1">
    <source>
        <dbReference type="EMBL" id="OWK97604.1"/>
    </source>
</evidence>
<organism evidence="1 2">
    <name type="scientific">Kaistella haifensis DSM 19056</name>
    <dbReference type="NCBI Taxonomy" id="1450526"/>
    <lineage>
        <taxon>Bacteria</taxon>
        <taxon>Pseudomonadati</taxon>
        <taxon>Bacteroidota</taxon>
        <taxon>Flavobacteriia</taxon>
        <taxon>Flavobacteriales</taxon>
        <taxon>Weeksellaceae</taxon>
        <taxon>Chryseobacterium group</taxon>
        <taxon>Kaistella</taxon>
    </lineage>
</organism>
<dbReference type="Proteomes" id="UP000197587">
    <property type="component" value="Unassembled WGS sequence"/>
</dbReference>
<protein>
    <submittedName>
        <fullName evidence="1">Uncharacterized protein</fullName>
    </submittedName>
</protein>
<dbReference type="EMBL" id="JASZ02000024">
    <property type="protein sequence ID" value="OWK97604.1"/>
    <property type="molecule type" value="Genomic_DNA"/>
</dbReference>
<accession>A0A246B914</accession>
<keyword evidence="2" id="KW-1185">Reference proteome</keyword>
<gene>
    <name evidence="1" type="ORF">AP75_10275</name>
</gene>
<reference evidence="1 2" key="1">
    <citation type="submission" date="2017-05" db="EMBL/GenBank/DDBJ databases">
        <title>Genome of Chryseobacterium haifense.</title>
        <authorList>
            <person name="Newman J.D."/>
        </authorList>
    </citation>
    <scope>NUCLEOTIDE SEQUENCE [LARGE SCALE GENOMIC DNA]</scope>
    <source>
        <strain evidence="1 2">DSM 19056</strain>
    </source>
</reference>
<evidence type="ECO:0000313" key="2">
    <source>
        <dbReference type="Proteomes" id="UP000197587"/>
    </source>
</evidence>
<sequence length="63" mass="7672">MIPIFIFLELNKNDKISQFDHDVRMFFGFFLFKKIKANSFVKKFLILLKIIIFADYNFNIVNY</sequence>
<name>A0A246B914_9FLAO</name>
<proteinExistence type="predicted"/>